<comment type="caution">
    <text evidence="2">The sequence shown here is derived from an EMBL/GenBank/DDBJ whole genome shotgun (WGS) entry which is preliminary data.</text>
</comment>
<proteinExistence type="predicted"/>
<keyword evidence="1" id="KW-0472">Membrane</keyword>
<evidence type="ECO:0000313" key="3">
    <source>
        <dbReference type="Proteomes" id="UP001434419"/>
    </source>
</evidence>
<feature type="transmembrane region" description="Helical" evidence="1">
    <location>
        <begin position="49"/>
        <end position="70"/>
    </location>
</feature>
<dbReference type="EMBL" id="JBETVU010000013">
    <property type="protein sequence ID" value="MES5150957.1"/>
    <property type="molecule type" value="Genomic_DNA"/>
</dbReference>
<keyword evidence="1" id="KW-1133">Transmembrane helix</keyword>
<keyword evidence="3" id="KW-1185">Reference proteome</keyword>
<feature type="transmembrane region" description="Helical" evidence="1">
    <location>
        <begin position="18"/>
        <end position="37"/>
    </location>
</feature>
<evidence type="ECO:0000313" key="2">
    <source>
        <dbReference type="EMBL" id="MES5150957.1"/>
    </source>
</evidence>
<organism evidence="2 3">
    <name type="scientific">Lactobacillus crispatus</name>
    <dbReference type="NCBI Taxonomy" id="47770"/>
    <lineage>
        <taxon>Bacteria</taxon>
        <taxon>Bacillati</taxon>
        <taxon>Bacillota</taxon>
        <taxon>Bacilli</taxon>
        <taxon>Lactobacillales</taxon>
        <taxon>Lactobacillaceae</taxon>
        <taxon>Lactobacillus</taxon>
    </lineage>
</organism>
<gene>
    <name evidence="2" type="ORF">ABVC42_14065</name>
</gene>
<dbReference type="Proteomes" id="UP001434419">
    <property type="component" value="Unassembled WGS sequence"/>
</dbReference>
<name>A0ABV2BCI1_9LACO</name>
<evidence type="ECO:0000256" key="1">
    <source>
        <dbReference type="SAM" id="Phobius"/>
    </source>
</evidence>
<reference evidence="2" key="1">
    <citation type="submission" date="2024-06" db="EMBL/GenBank/DDBJ databases">
        <title>Vaginal Lactobacillus fatty acid response mechanisms reveal a metabolite-targeted strategy for bacterial vaginosis treatment.</title>
        <authorList>
            <person name="Zhu M."/>
            <person name="Blainey P.C."/>
            <person name="Bloom S.M."/>
            <person name="Kwon D.S."/>
        </authorList>
    </citation>
    <scope>NUCLEOTIDE SEQUENCE</scope>
    <source>
        <strain evidence="2">194_F1_1</strain>
    </source>
</reference>
<protein>
    <submittedName>
        <fullName evidence="2">Uncharacterized protein</fullName>
    </submittedName>
</protein>
<sequence length="75" mass="8408">MINVSVHIPYPIISSNDVSTICLIISAILLVFGFLFLKQCSWSGWREAAENLGTLGLYFVLPSAFLWLIALEFLM</sequence>
<keyword evidence="1" id="KW-0812">Transmembrane</keyword>
<dbReference type="RefSeq" id="WP_133476432.1">
    <property type="nucleotide sequence ID" value="NZ_JBETVU010000013.1"/>
</dbReference>
<accession>A0ABV2BCI1</accession>